<reference evidence="3" key="1">
    <citation type="submission" date="2024-05" db="EMBL/GenBank/DDBJ databases">
        <title>Planctomycetes of the genus Singulisphaera possess chitinolytic capabilities.</title>
        <authorList>
            <person name="Ivanova A."/>
        </authorList>
    </citation>
    <scope>NUCLEOTIDE SEQUENCE</scope>
    <source>
        <strain evidence="3">Ch08T</strain>
    </source>
</reference>
<dbReference type="Pfam" id="PF00753">
    <property type="entry name" value="Lactamase_B"/>
    <property type="match status" value="1"/>
</dbReference>
<dbReference type="SMART" id="SM00849">
    <property type="entry name" value="Lactamase_B"/>
    <property type="match status" value="1"/>
</dbReference>
<proteinExistence type="predicted"/>
<sequence>MRPWLRNIGAVLGLGLLLGADKPPGELDIYFIDMLGGAATLVVTPDRESILLDTGWRGFEDRDPKRIEHVLKNVAKLDQLDHLMTTHWHADHFGGVEGLAKRIHIERFWDRGLPDPNAPDNDKAAYPDGPKPNDPAGIAYLKASSGRRKSLKAGDTVPLKGNVSMLVLASGGQVIQTPAGPPNPLSDSAPPDLEADKSDNARSLAFRIRMGQFDFLDCGDLTWNVEKALVCPVDRVGPIDLYQVTHHGLAISNHPTLLQTIAPTVTVMNNGPKKGGDAATVRRLRSIPSIQAAYQLHKNAATSAADNTDPALIANTDPAGGQFIHVRVTPDGRKFSVQFGEDGPTRTFDSR</sequence>
<organism evidence="3">
    <name type="scientific">Singulisphaera sp. Ch08</name>
    <dbReference type="NCBI Taxonomy" id="3120278"/>
    <lineage>
        <taxon>Bacteria</taxon>
        <taxon>Pseudomonadati</taxon>
        <taxon>Planctomycetota</taxon>
        <taxon>Planctomycetia</taxon>
        <taxon>Isosphaerales</taxon>
        <taxon>Isosphaeraceae</taxon>
        <taxon>Singulisphaera</taxon>
    </lineage>
</organism>
<feature type="domain" description="Metallo-beta-lactamase" evidence="2">
    <location>
        <begin position="36"/>
        <end position="265"/>
    </location>
</feature>
<dbReference type="PANTHER" id="PTHR30619:SF1">
    <property type="entry name" value="RECOMBINATION PROTEIN 2"/>
    <property type="match status" value="1"/>
</dbReference>
<dbReference type="EMBL" id="CP155447">
    <property type="protein sequence ID" value="XBH07437.1"/>
    <property type="molecule type" value="Genomic_DNA"/>
</dbReference>
<feature type="region of interest" description="Disordered" evidence="1">
    <location>
        <begin position="113"/>
        <end position="137"/>
    </location>
</feature>
<dbReference type="Gene3D" id="3.60.15.10">
    <property type="entry name" value="Ribonuclease Z/Hydroxyacylglutathione hydrolase-like"/>
    <property type="match status" value="1"/>
</dbReference>
<evidence type="ECO:0000259" key="2">
    <source>
        <dbReference type="SMART" id="SM00849"/>
    </source>
</evidence>
<name>A0AAU7CQP2_9BACT</name>
<dbReference type="InterPro" id="IPR052159">
    <property type="entry name" value="Competence_DNA_uptake"/>
</dbReference>
<evidence type="ECO:0000313" key="3">
    <source>
        <dbReference type="EMBL" id="XBH07437.1"/>
    </source>
</evidence>
<evidence type="ECO:0000256" key="1">
    <source>
        <dbReference type="SAM" id="MobiDB-lite"/>
    </source>
</evidence>
<dbReference type="AlphaFoldDB" id="A0AAU7CQP2"/>
<gene>
    <name evidence="3" type="ORF">V5E97_15775</name>
</gene>
<dbReference type="RefSeq" id="WP_406700274.1">
    <property type="nucleotide sequence ID" value="NZ_CP155447.1"/>
</dbReference>
<dbReference type="PANTHER" id="PTHR30619">
    <property type="entry name" value="DNA INTERNALIZATION/COMPETENCE PROTEIN COMEC/REC2"/>
    <property type="match status" value="1"/>
</dbReference>
<accession>A0AAU7CQP2</accession>
<dbReference type="InterPro" id="IPR036866">
    <property type="entry name" value="RibonucZ/Hydroxyglut_hydro"/>
</dbReference>
<protein>
    <submittedName>
        <fullName evidence="3">MBL fold metallo-hydrolase</fullName>
    </submittedName>
</protein>
<dbReference type="InterPro" id="IPR001279">
    <property type="entry name" value="Metallo-B-lactamas"/>
</dbReference>
<dbReference type="SUPFAM" id="SSF56281">
    <property type="entry name" value="Metallo-hydrolase/oxidoreductase"/>
    <property type="match status" value="1"/>
</dbReference>
<feature type="region of interest" description="Disordered" evidence="1">
    <location>
        <begin position="174"/>
        <end position="196"/>
    </location>
</feature>